<sequence length="205" mass="22947">MRFLHFLLNSLAVSEAPMAQAKAYEVEMVTAERKLDQDTNLDLNQIQENGQEIDAIWEPGHTKLVNMGNSGYMEIIVTSSFISWYFLNQNLKKAFEISPADLIINLNMQLTKFAHGGSKLLEFVELEMSLSIIVRHAITGSSDDGRVQEGRNTMSCQMETAMIFSLARSHSWNLSHTMNSKHELVVFSVVRCLGIHMGPSAAVVV</sequence>
<keyword evidence="3" id="KW-1185">Reference proteome</keyword>
<name>A0AAN9N0R2_CANGL</name>
<organism evidence="2 3">
    <name type="scientific">Canavalia gladiata</name>
    <name type="common">Sword bean</name>
    <name type="synonym">Dolichos gladiatus</name>
    <dbReference type="NCBI Taxonomy" id="3824"/>
    <lineage>
        <taxon>Eukaryota</taxon>
        <taxon>Viridiplantae</taxon>
        <taxon>Streptophyta</taxon>
        <taxon>Embryophyta</taxon>
        <taxon>Tracheophyta</taxon>
        <taxon>Spermatophyta</taxon>
        <taxon>Magnoliopsida</taxon>
        <taxon>eudicotyledons</taxon>
        <taxon>Gunneridae</taxon>
        <taxon>Pentapetalae</taxon>
        <taxon>rosids</taxon>
        <taxon>fabids</taxon>
        <taxon>Fabales</taxon>
        <taxon>Fabaceae</taxon>
        <taxon>Papilionoideae</taxon>
        <taxon>50 kb inversion clade</taxon>
        <taxon>NPAAA clade</taxon>
        <taxon>indigoferoid/millettioid clade</taxon>
        <taxon>Phaseoleae</taxon>
        <taxon>Canavalia</taxon>
    </lineage>
</organism>
<protein>
    <submittedName>
        <fullName evidence="2">Uncharacterized protein</fullName>
    </submittedName>
</protein>
<accession>A0AAN9N0R2</accession>
<feature type="chain" id="PRO_5042942653" evidence="1">
    <location>
        <begin position="24"/>
        <end position="205"/>
    </location>
</feature>
<dbReference type="EMBL" id="JAYMYQ010000001">
    <property type="protein sequence ID" value="KAK7361843.1"/>
    <property type="molecule type" value="Genomic_DNA"/>
</dbReference>
<evidence type="ECO:0000256" key="1">
    <source>
        <dbReference type="SAM" id="SignalP"/>
    </source>
</evidence>
<feature type="signal peptide" evidence="1">
    <location>
        <begin position="1"/>
        <end position="23"/>
    </location>
</feature>
<proteinExistence type="predicted"/>
<dbReference type="Proteomes" id="UP001367508">
    <property type="component" value="Unassembled WGS sequence"/>
</dbReference>
<evidence type="ECO:0000313" key="2">
    <source>
        <dbReference type="EMBL" id="KAK7361843.1"/>
    </source>
</evidence>
<comment type="caution">
    <text evidence="2">The sequence shown here is derived from an EMBL/GenBank/DDBJ whole genome shotgun (WGS) entry which is preliminary data.</text>
</comment>
<evidence type="ECO:0000313" key="3">
    <source>
        <dbReference type="Proteomes" id="UP001367508"/>
    </source>
</evidence>
<gene>
    <name evidence="2" type="ORF">VNO77_03928</name>
</gene>
<reference evidence="2 3" key="1">
    <citation type="submission" date="2024-01" db="EMBL/GenBank/DDBJ databases">
        <title>The genomes of 5 underutilized Papilionoideae crops provide insights into root nodulation and disease resistanc.</title>
        <authorList>
            <person name="Jiang F."/>
        </authorList>
    </citation>
    <scope>NUCLEOTIDE SEQUENCE [LARGE SCALE GENOMIC DNA]</scope>
    <source>
        <strain evidence="2">LVBAO_FW01</strain>
        <tissue evidence="2">Leaves</tissue>
    </source>
</reference>
<keyword evidence="1" id="KW-0732">Signal</keyword>
<dbReference type="AlphaFoldDB" id="A0AAN9N0R2"/>